<accession>A0A9X2C174</accession>
<dbReference type="AlphaFoldDB" id="A0A9X2C174"/>
<evidence type="ECO:0000313" key="1">
    <source>
        <dbReference type="EMBL" id="MCK9688533.1"/>
    </source>
</evidence>
<name>A0A9X2C174_9BURK</name>
<reference evidence="1" key="1">
    <citation type="submission" date="2021-11" db="EMBL/GenBank/DDBJ databases">
        <title>BS-T2-15 a new species belonging to the Comamonadaceae family isolated from the soil of a French oak forest.</title>
        <authorList>
            <person name="Mieszkin S."/>
            <person name="Alain K."/>
        </authorList>
    </citation>
    <scope>NUCLEOTIDE SEQUENCE</scope>
    <source>
        <strain evidence="1">BS-T2-15</strain>
    </source>
</reference>
<keyword evidence="2" id="KW-1185">Reference proteome</keyword>
<gene>
    <name evidence="1" type="ORF">LPC04_22725</name>
</gene>
<dbReference type="EMBL" id="JAJLJH010000009">
    <property type="protein sequence ID" value="MCK9688533.1"/>
    <property type="molecule type" value="Genomic_DNA"/>
</dbReference>
<sequence>MGKSLEIHEVVRALACYLRLNPHASDTTEGIRLWWFDMESEVPMDLLLPALAWMVEHRIVEPVAALDGHLRYRRTASDLQIDALLQGHPGA</sequence>
<organism evidence="1 2">
    <name type="scientific">Scleromatobacter humisilvae</name>
    <dbReference type="NCBI Taxonomy" id="2897159"/>
    <lineage>
        <taxon>Bacteria</taxon>
        <taxon>Pseudomonadati</taxon>
        <taxon>Pseudomonadota</taxon>
        <taxon>Betaproteobacteria</taxon>
        <taxon>Burkholderiales</taxon>
        <taxon>Sphaerotilaceae</taxon>
        <taxon>Scleromatobacter</taxon>
    </lineage>
</organism>
<dbReference type="Proteomes" id="UP001139353">
    <property type="component" value="Unassembled WGS sequence"/>
</dbReference>
<proteinExistence type="predicted"/>
<comment type="caution">
    <text evidence="1">The sequence shown here is derived from an EMBL/GenBank/DDBJ whole genome shotgun (WGS) entry which is preliminary data.</text>
</comment>
<protein>
    <submittedName>
        <fullName evidence="1">Uncharacterized protein</fullName>
    </submittedName>
</protein>
<dbReference type="RefSeq" id="WP_275684581.1">
    <property type="nucleotide sequence ID" value="NZ_JAJLJH010000009.1"/>
</dbReference>
<evidence type="ECO:0000313" key="2">
    <source>
        <dbReference type="Proteomes" id="UP001139353"/>
    </source>
</evidence>